<evidence type="ECO:0000313" key="6">
    <source>
        <dbReference type="EMBL" id="MBC2864056.1"/>
    </source>
</evidence>
<dbReference type="Gene3D" id="2.60.120.10">
    <property type="entry name" value="Jelly Rolls"/>
    <property type="match status" value="1"/>
</dbReference>
<protein>
    <submittedName>
        <fullName evidence="6">Crp/Fnr family transcriptional regulator</fullName>
    </submittedName>
</protein>
<evidence type="ECO:0000256" key="1">
    <source>
        <dbReference type="ARBA" id="ARBA00023015"/>
    </source>
</evidence>
<dbReference type="InterPro" id="IPR012318">
    <property type="entry name" value="HTH_CRP"/>
</dbReference>
<dbReference type="InterPro" id="IPR014710">
    <property type="entry name" value="RmlC-like_jellyroll"/>
</dbReference>
<dbReference type="EMBL" id="JACMHY010000001">
    <property type="protein sequence ID" value="MBC2864056.1"/>
    <property type="molecule type" value="Genomic_DNA"/>
</dbReference>
<comment type="caution">
    <text evidence="6">The sequence shown here is derived from an EMBL/GenBank/DDBJ whole genome shotgun (WGS) entry which is preliminary data.</text>
</comment>
<keyword evidence="1" id="KW-0805">Transcription regulation</keyword>
<dbReference type="SMART" id="SM00419">
    <property type="entry name" value="HTH_CRP"/>
    <property type="match status" value="1"/>
</dbReference>
<dbReference type="InterPro" id="IPR050397">
    <property type="entry name" value="Env_Response_Regulators"/>
</dbReference>
<dbReference type="PROSITE" id="PS50042">
    <property type="entry name" value="CNMP_BINDING_3"/>
    <property type="match status" value="1"/>
</dbReference>
<dbReference type="SMART" id="SM00100">
    <property type="entry name" value="cNMP"/>
    <property type="match status" value="1"/>
</dbReference>
<dbReference type="InterPro" id="IPR036390">
    <property type="entry name" value="WH_DNA-bd_sf"/>
</dbReference>
<dbReference type="InterPro" id="IPR018490">
    <property type="entry name" value="cNMP-bd_dom_sf"/>
</dbReference>
<dbReference type="Proteomes" id="UP000517694">
    <property type="component" value="Unassembled WGS sequence"/>
</dbReference>
<organism evidence="6 7">
    <name type="scientific">Streptomyces mexicanus</name>
    <dbReference type="NCBI Taxonomy" id="178566"/>
    <lineage>
        <taxon>Bacteria</taxon>
        <taxon>Bacillati</taxon>
        <taxon>Actinomycetota</taxon>
        <taxon>Actinomycetes</taxon>
        <taxon>Kitasatosporales</taxon>
        <taxon>Streptomycetaceae</taxon>
        <taxon>Streptomyces</taxon>
    </lineage>
</organism>
<evidence type="ECO:0000259" key="4">
    <source>
        <dbReference type="PROSITE" id="PS50042"/>
    </source>
</evidence>
<name>A0A7X1LQ32_9ACTN</name>
<gene>
    <name evidence="6" type="ORF">H1R13_03330</name>
</gene>
<keyword evidence="7" id="KW-1185">Reference proteome</keyword>
<dbReference type="Pfam" id="PF13545">
    <property type="entry name" value="HTH_Crp_2"/>
    <property type="match status" value="1"/>
</dbReference>
<dbReference type="Gene3D" id="1.10.10.10">
    <property type="entry name" value="Winged helix-like DNA-binding domain superfamily/Winged helix DNA-binding domain"/>
    <property type="match status" value="1"/>
</dbReference>
<dbReference type="InterPro" id="IPR036388">
    <property type="entry name" value="WH-like_DNA-bd_sf"/>
</dbReference>
<dbReference type="CDD" id="cd00038">
    <property type="entry name" value="CAP_ED"/>
    <property type="match status" value="1"/>
</dbReference>
<feature type="domain" description="Cyclic nucleotide-binding" evidence="4">
    <location>
        <begin position="43"/>
        <end position="146"/>
    </location>
</feature>
<dbReference type="InterPro" id="IPR000595">
    <property type="entry name" value="cNMP-bd_dom"/>
</dbReference>
<proteinExistence type="predicted"/>
<dbReference type="PROSITE" id="PS51063">
    <property type="entry name" value="HTH_CRP_2"/>
    <property type="match status" value="1"/>
</dbReference>
<dbReference type="SUPFAM" id="SSF46785">
    <property type="entry name" value="Winged helix' DNA-binding domain"/>
    <property type="match status" value="1"/>
</dbReference>
<sequence length="261" mass="28439">MVISSTLTGCGGDRVGTGERGWRGIGGRTRAWDDDGFDDAVPFLARLEKEDRIALLAIGRPLRYPARSALMHQDEPSAHVLLLLHGWTKVTALAANGYEALLALRGPGDIIGEGAALSGRHRSATVTALDPVEAVVIEQGRFTAFVSDNARVALQLLSLATDRQRSTDRRRLQWAALTVRERLAVLLLELMRTHGNRTSEGIELGIGLSQQEFAGSVGSSREAVARLLKELRARNVVATRRRRLVVLRPDVLRRIAADGSD</sequence>
<feature type="domain" description="HTH crp-type" evidence="5">
    <location>
        <begin position="177"/>
        <end position="250"/>
    </location>
</feature>
<dbReference type="PANTHER" id="PTHR24567:SF74">
    <property type="entry name" value="HTH-TYPE TRANSCRIPTIONAL REGULATOR ARCR"/>
    <property type="match status" value="1"/>
</dbReference>
<dbReference type="GO" id="GO:0005829">
    <property type="term" value="C:cytosol"/>
    <property type="evidence" value="ECO:0007669"/>
    <property type="project" value="TreeGrafter"/>
</dbReference>
<keyword evidence="3" id="KW-0804">Transcription</keyword>
<reference evidence="6 7" key="1">
    <citation type="submission" date="2020-08" db="EMBL/GenBank/DDBJ databases">
        <title>Whole-Genome Sequence of French Clinical Streptomyces mexicanus Strain Q0842.</title>
        <authorList>
            <person name="Boxberger M."/>
            <person name="La Scola B."/>
        </authorList>
    </citation>
    <scope>NUCLEOTIDE SEQUENCE [LARGE SCALE GENOMIC DNA]</scope>
    <source>
        <strain evidence="6 7">Marseille-Q0842</strain>
    </source>
</reference>
<dbReference type="GO" id="GO:0003677">
    <property type="term" value="F:DNA binding"/>
    <property type="evidence" value="ECO:0007669"/>
    <property type="project" value="UniProtKB-KW"/>
</dbReference>
<dbReference type="AlphaFoldDB" id="A0A7X1LQ32"/>
<dbReference type="SUPFAM" id="SSF51206">
    <property type="entry name" value="cAMP-binding domain-like"/>
    <property type="match status" value="1"/>
</dbReference>
<evidence type="ECO:0000313" key="7">
    <source>
        <dbReference type="Proteomes" id="UP000517694"/>
    </source>
</evidence>
<evidence type="ECO:0000256" key="3">
    <source>
        <dbReference type="ARBA" id="ARBA00023163"/>
    </source>
</evidence>
<dbReference type="Pfam" id="PF00027">
    <property type="entry name" value="cNMP_binding"/>
    <property type="match status" value="1"/>
</dbReference>
<accession>A0A7X1LQ32</accession>
<dbReference type="PANTHER" id="PTHR24567">
    <property type="entry name" value="CRP FAMILY TRANSCRIPTIONAL REGULATORY PROTEIN"/>
    <property type="match status" value="1"/>
</dbReference>
<keyword evidence="2" id="KW-0238">DNA-binding</keyword>
<dbReference type="GO" id="GO:0003700">
    <property type="term" value="F:DNA-binding transcription factor activity"/>
    <property type="evidence" value="ECO:0007669"/>
    <property type="project" value="TreeGrafter"/>
</dbReference>
<evidence type="ECO:0000256" key="2">
    <source>
        <dbReference type="ARBA" id="ARBA00023125"/>
    </source>
</evidence>
<evidence type="ECO:0000259" key="5">
    <source>
        <dbReference type="PROSITE" id="PS51063"/>
    </source>
</evidence>